<dbReference type="GO" id="GO:0032259">
    <property type="term" value="P:methylation"/>
    <property type="evidence" value="ECO:0007669"/>
    <property type="project" value="UniProtKB-KW"/>
</dbReference>
<reference evidence="1 2" key="1">
    <citation type="submission" date="2019-12" db="EMBL/GenBank/DDBJ databases">
        <title>Genomic-based taxomic classification of the family Erythrobacteraceae.</title>
        <authorList>
            <person name="Xu L."/>
        </authorList>
    </citation>
    <scope>NUCLEOTIDE SEQUENCE [LARGE SCALE GENOMIC DNA]</scope>
    <source>
        <strain evidence="1 2">MCCC 1A09965</strain>
    </source>
</reference>
<feature type="non-terminal residue" evidence="1">
    <location>
        <position position="1"/>
    </location>
</feature>
<evidence type="ECO:0000313" key="2">
    <source>
        <dbReference type="Proteomes" id="UP000445582"/>
    </source>
</evidence>
<comment type="caution">
    <text evidence="1">The sequence shown here is derived from an EMBL/GenBank/DDBJ whole genome shotgun (WGS) entry which is preliminary data.</text>
</comment>
<dbReference type="GO" id="GO:0008168">
    <property type="term" value="F:methyltransferase activity"/>
    <property type="evidence" value="ECO:0007669"/>
    <property type="project" value="UniProtKB-KW"/>
</dbReference>
<sequence length="340" mass="38120">VARLNENASSVFIGVQQSGPLTVDRDRAVEWLRAPTNPNGVPNSAILSAYVATDDIVGRPSENFLIDFPSGLGEAEASAFELPFEHLRAAKYDPHRDGELVNYVDYRTDTDSQNSSWWEPHRARPALRNRLVNAGDYLATAETTEHRVFRFLPAGTVPDKSLYAFPGVGLEGFGVLQSRFHENWCTYFGNRIGAGNQRRYNASYVYLTFPFPEGLTPDIPTADYADDPRAQAIAAAAARLNELRENWLNPPELIERVPEVVEGYPDRILPKDEAAAKELKKRTLTNLYNTRPAWLDHAHRALDEAVAEAYGWGDDYRAGTLTDDEILARLFRLNQERVSA</sequence>
<proteinExistence type="predicted"/>
<gene>
    <name evidence="1" type="ORF">GRI48_14120</name>
</gene>
<evidence type="ECO:0000313" key="1">
    <source>
        <dbReference type="EMBL" id="MXO64136.1"/>
    </source>
</evidence>
<dbReference type="EMBL" id="WTYN01000011">
    <property type="protein sequence ID" value="MXO64136.1"/>
    <property type="molecule type" value="Genomic_DNA"/>
</dbReference>
<protein>
    <submittedName>
        <fullName evidence="1">Class I SAM-dependent DNA methyltransferase</fullName>
    </submittedName>
</protein>
<dbReference type="Proteomes" id="UP000445582">
    <property type="component" value="Unassembled WGS sequence"/>
</dbReference>
<organism evidence="1 2">
    <name type="scientific">Qipengyuania oceanensis</name>
    <dbReference type="NCBI Taxonomy" id="1463597"/>
    <lineage>
        <taxon>Bacteria</taxon>
        <taxon>Pseudomonadati</taxon>
        <taxon>Pseudomonadota</taxon>
        <taxon>Alphaproteobacteria</taxon>
        <taxon>Sphingomonadales</taxon>
        <taxon>Erythrobacteraceae</taxon>
        <taxon>Qipengyuania</taxon>
    </lineage>
</organism>
<name>A0A844YG04_9SPHN</name>
<keyword evidence="2" id="KW-1185">Reference proteome</keyword>
<keyword evidence="1" id="KW-0808">Transferase</keyword>
<accession>A0A844YG04</accession>
<dbReference type="AlphaFoldDB" id="A0A844YG04"/>
<keyword evidence="1" id="KW-0489">Methyltransferase</keyword>